<feature type="binding site" evidence="6">
    <location>
        <position position="227"/>
    </location>
    <ligand>
        <name>S-adenosyl-L-methionine</name>
        <dbReference type="ChEBI" id="CHEBI:59789"/>
    </ligand>
</feature>
<evidence type="ECO:0000256" key="5">
    <source>
        <dbReference type="ARBA" id="ARBA00022691"/>
    </source>
</evidence>
<proteinExistence type="inferred from homology"/>
<keyword evidence="2 6" id="KW-0698">rRNA processing</keyword>
<dbReference type="Pfam" id="PF08032">
    <property type="entry name" value="SpoU_sub_bind"/>
    <property type="match status" value="1"/>
</dbReference>
<comment type="function">
    <text evidence="6">Specifically methylates the ribose of guanosine 2251 in 23S rRNA.</text>
</comment>
<accession>A0ABW9G5K6</accession>
<evidence type="ECO:0000256" key="2">
    <source>
        <dbReference type="ARBA" id="ARBA00022552"/>
    </source>
</evidence>
<dbReference type="EC" id="2.1.1.185" evidence="6"/>
<dbReference type="Pfam" id="PF00588">
    <property type="entry name" value="SpoU_methylase"/>
    <property type="match status" value="1"/>
</dbReference>
<dbReference type="GO" id="GO:0008168">
    <property type="term" value="F:methyltransferase activity"/>
    <property type="evidence" value="ECO:0007669"/>
    <property type="project" value="UniProtKB-KW"/>
</dbReference>
<evidence type="ECO:0000259" key="7">
    <source>
        <dbReference type="SMART" id="SM00967"/>
    </source>
</evidence>
<dbReference type="InterPro" id="IPR024915">
    <property type="entry name" value="23S_rRNA_MeTrfase_RlmB"/>
</dbReference>
<protein>
    <recommendedName>
        <fullName evidence="6">23S rRNA (guanosine-2'-O-)-methyltransferase RlmB</fullName>
        <ecNumber evidence="6">2.1.1.185</ecNumber>
    </recommendedName>
    <alternativeName>
        <fullName evidence="6">23S rRNA (guanosine2251 2'-O)-methyltransferase</fullName>
    </alternativeName>
    <alternativeName>
        <fullName evidence="6">23S rRNA Gm2251 2'-O-methyltransferase</fullName>
    </alternativeName>
</protein>
<keyword evidence="5 6" id="KW-0949">S-adenosyl-L-methionine</keyword>
<dbReference type="SMART" id="SM00967">
    <property type="entry name" value="SpoU_sub_bind"/>
    <property type="match status" value="1"/>
</dbReference>
<dbReference type="NCBIfam" id="TIGR00186">
    <property type="entry name" value="rRNA_methyl_3"/>
    <property type="match status" value="1"/>
</dbReference>
<comment type="catalytic activity">
    <reaction evidence="6">
        <text>guanosine(2251) in 23S rRNA + S-adenosyl-L-methionine = 2'-O-methylguanosine(2251) in 23S rRNA + S-adenosyl-L-homocysteine + H(+)</text>
        <dbReference type="Rhea" id="RHEA:24140"/>
        <dbReference type="Rhea" id="RHEA-COMP:10239"/>
        <dbReference type="Rhea" id="RHEA-COMP:10241"/>
        <dbReference type="ChEBI" id="CHEBI:15378"/>
        <dbReference type="ChEBI" id="CHEBI:57856"/>
        <dbReference type="ChEBI" id="CHEBI:59789"/>
        <dbReference type="ChEBI" id="CHEBI:74269"/>
        <dbReference type="ChEBI" id="CHEBI:74445"/>
        <dbReference type="EC" id="2.1.1.185"/>
    </reaction>
</comment>
<dbReference type="InterPro" id="IPR029028">
    <property type="entry name" value="Alpha/beta_knot_MTases"/>
</dbReference>
<dbReference type="GO" id="GO:0032259">
    <property type="term" value="P:methylation"/>
    <property type="evidence" value="ECO:0007669"/>
    <property type="project" value="UniProtKB-KW"/>
</dbReference>
<keyword evidence="4 6" id="KW-0808">Transferase</keyword>
<feature type="domain" description="RNA 2-O ribose methyltransferase substrate binding" evidence="7">
    <location>
        <begin position="6"/>
        <end position="82"/>
    </location>
</feature>
<evidence type="ECO:0000256" key="3">
    <source>
        <dbReference type="ARBA" id="ARBA00022603"/>
    </source>
</evidence>
<dbReference type="InterPro" id="IPR004441">
    <property type="entry name" value="rRNA_MeTrfase_TrmH"/>
</dbReference>
<feature type="binding site" evidence="6">
    <location>
        <position position="218"/>
    </location>
    <ligand>
        <name>S-adenosyl-L-methionine</name>
        <dbReference type="ChEBI" id="CHEBI:59789"/>
    </ligand>
</feature>
<evidence type="ECO:0000313" key="9">
    <source>
        <dbReference type="Proteomes" id="UP001629953"/>
    </source>
</evidence>
<dbReference type="SUPFAM" id="SSF55315">
    <property type="entry name" value="L30e-like"/>
    <property type="match status" value="1"/>
</dbReference>
<comment type="similarity">
    <text evidence="6">Belongs to the class IV-like SAM-binding methyltransferase superfamily. RNA methyltransferase TrmH family. RlmB subfamily.</text>
</comment>
<feature type="binding site" evidence="6">
    <location>
        <position position="198"/>
    </location>
    <ligand>
        <name>S-adenosyl-L-methionine</name>
        <dbReference type="ChEBI" id="CHEBI:59789"/>
    </ligand>
</feature>
<dbReference type="PANTHER" id="PTHR46429">
    <property type="entry name" value="23S RRNA (GUANOSINE-2'-O-)-METHYLTRANSFERASE RLMB"/>
    <property type="match status" value="1"/>
</dbReference>
<dbReference type="InterPro" id="IPR029064">
    <property type="entry name" value="Ribosomal_eL30-like_sf"/>
</dbReference>
<evidence type="ECO:0000256" key="6">
    <source>
        <dbReference type="HAMAP-Rule" id="MF_01887"/>
    </source>
</evidence>
<dbReference type="InterPro" id="IPR029026">
    <property type="entry name" value="tRNA_m1G_MTases_N"/>
</dbReference>
<sequence>MSRPYYLYGLHAVQAVLERHPERVIDLAVLQGRDDARLHTVLALAYQMGLSVQQMSRKALDERADDTHHQGVVAKVKASPELNEQDLPALIAEHATPLLLVLDGVTDPHNLGACLRNADAAGVVAVIVPKDKSAALSATARKVAVGAAENVPLVTVTNLARTLKLLQKQGVWVVGTAGEAQQLIYDCQLQGPIALVMGAEGQGMRRLTRETCDELVKLPMAGSVSSLNVSVAAGICLFEAVRQRRG</sequence>
<name>A0ABW9G5K6_9GAMM</name>
<keyword evidence="1 6" id="KW-0963">Cytoplasm</keyword>
<evidence type="ECO:0000256" key="4">
    <source>
        <dbReference type="ARBA" id="ARBA00022679"/>
    </source>
</evidence>
<comment type="subcellular location">
    <subcellularLocation>
        <location evidence="6">Cytoplasm</location>
    </subcellularLocation>
</comment>
<dbReference type="Gene3D" id="3.30.1330.30">
    <property type="match status" value="1"/>
</dbReference>
<dbReference type="PANTHER" id="PTHR46429:SF1">
    <property type="entry name" value="23S RRNA (GUANOSINE-2'-O-)-METHYLTRANSFERASE RLMB"/>
    <property type="match status" value="1"/>
</dbReference>
<comment type="caution">
    <text evidence="8">The sequence shown here is derived from an EMBL/GenBank/DDBJ whole genome shotgun (WGS) entry which is preliminary data.</text>
</comment>
<organism evidence="8 9">
    <name type="scientific">Celerinatantimonas yamalensis</name>
    <dbReference type="NCBI Taxonomy" id="559956"/>
    <lineage>
        <taxon>Bacteria</taxon>
        <taxon>Pseudomonadati</taxon>
        <taxon>Pseudomonadota</taxon>
        <taxon>Gammaproteobacteria</taxon>
        <taxon>Celerinatantimonadaceae</taxon>
        <taxon>Celerinatantimonas</taxon>
    </lineage>
</organism>
<gene>
    <name evidence="6 8" type="primary">rlmB</name>
    <name evidence="8" type="ORF">ABUE30_06835</name>
</gene>
<dbReference type="CDD" id="cd18103">
    <property type="entry name" value="SpoU-like_RlmB"/>
    <property type="match status" value="1"/>
</dbReference>
<keyword evidence="3 6" id="KW-0489">Methyltransferase</keyword>
<dbReference type="RefSeq" id="WP_408622970.1">
    <property type="nucleotide sequence ID" value="NZ_JBEQCT010000002.1"/>
</dbReference>
<dbReference type="Proteomes" id="UP001629953">
    <property type="component" value="Unassembled WGS sequence"/>
</dbReference>
<reference evidence="8 9" key="1">
    <citation type="journal article" date="2013" name="Int. J. Syst. Evol. Microbiol.">
        <title>Celerinatantimonas yamalensis sp. nov., a cold-adapted diazotrophic bacterium from a cold permafrost brine.</title>
        <authorList>
            <person name="Shcherbakova V."/>
            <person name="Chuvilskaya N."/>
            <person name="Rivkina E."/>
            <person name="Demidov N."/>
            <person name="Uchaeva V."/>
            <person name="Suetin S."/>
            <person name="Suzina N."/>
            <person name="Gilichinsky D."/>
        </authorList>
    </citation>
    <scope>NUCLEOTIDE SEQUENCE [LARGE SCALE GENOMIC DNA]</scope>
    <source>
        <strain evidence="8 9">C7</strain>
    </source>
</reference>
<keyword evidence="9" id="KW-1185">Reference proteome</keyword>
<evidence type="ECO:0000256" key="1">
    <source>
        <dbReference type="ARBA" id="ARBA00022490"/>
    </source>
</evidence>
<dbReference type="Gene3D" id="3.40.1280.10">
    <property type="match status" value="1"/>
</dbReference>
<evidence type="ECO:0000313" key="8">
    <source>
        <dbReference type="EMBL" id="MFM2484782.1"/>
    </source>
</evidence>
<dbReference type="EMBL" id="JBEQCT010000002">
    <property type="protein sequence ID" value="MFM2484782.1"/>
    <property type="molecule type" value="Genomic_DNA"/>
</dbReference>
<dbReference type="HAMAP" id="MF_01887">
    <property type="entry name" value="23SrRNA_methyltr_B"/>
    <property type="match status" value="1"/>
</dbReference>
<dbReference type="InterPro" id="IPR001537">
    <property type="entry name" value="SpoU_MeTrfase"/>
</dbReference>
<dbReference type="InterPro" id="IPR013123">
    <property type="entry name" value="SpoU_subst-bd"/>
</dbReference>
<dbReference type="NCBIfam" id="NF008386">
    <property type="entry name" value="PRK11181.1"/>
    <property type="match status" value="1"/>
</dbReference>
<dbReference type="SUPFAM" id="SSF75217">
    <property type="entry name" value="alpha/beta knot"/>
    <property type="match status" value="1"/>
</dbReference>